<accession>A0A8K0DT85</accession>
<gene>
    <name evidence="2" type="ORF">FNV43_RR24932</name>
</gene>
<dbReference type="Proteomes" id="UP000796880">
    <property type="component" value="Unassembled WGS sequence"/>
</dbReference>
<dbReference type="OrthoDB" id="1706534at2759"/>
<feature type="chain" id="PRO_5035460771" evidence="1">
    <location>
        <begin position="31"/>
        <end position="87"/>
    </location>
</feature>
<dbReference type="EMBL" id="VOIH02000011">
    <property type="protein sequence ID" value="KAF3433829.1"/>
    <property type="molecule type" value="Genomic_DNA"/>
</dbReference>
<dbReference type="AlphaFoldDB" id="A0A8K0DT85"/>
<reference evidence="2" key="1">
    <citation type="submission" date="2020-03" db="EMBL/GenBank/DDBJ databases">
        <title>A high-quality chromosome-level genome assembly of a woody plant with both climbing and erect habits, Rhamnella rubrinervis.</title>
        <authorList>
            <person name="Lu Z."/>
            <person name="Yang Y."/>
            <person name="Zhu X."/>
            <person name="Sun Y."/>
        </authorList>
    </citation>
    <scope>NUCLEOTIDE SEQUENCE</scope>
    <source>
        <strain evidence="2">BYM</strain>
        <tissue evidence="2">Leaf</tissue>
    </source>
</reference>
<name>A0A8K0DT85_9ROSA</name>
<keyword evidence="1" id="KW-0732">Signal</keyword>
<feature type="signal peptide" evidence="1">
    <location>
        <begin position="1"/>
        <end position="30"/>
    </location>
</feature>
<sequence>MEGALMKKLQVGMLAILLVTNLMVIVVVRADETAPLEAVMTASIYKIRSEAKENQHKVGMPLYRVKNEPEVLIPAYKVQSTTFSRSP</sequence>
<proteinExistence type="predicted"/>
<evidence type="ECO:0000313" key="2">
    <source>
        <dbReference type="EMBL" id="KAF3433829.1"/>
    </source>
</evidence>
<keyword evidence="3" id="KW-1185">Reference proteome</keyword>
<organism evidence="2 3">
    <name type="scientific">Rhamnella rubrinervis</name>
    <dbReference type="NCBI Taxonomy" id="2594499"/>
    <lineage>
        <taxon>Eukaryota</taxon>
        <taxon>Viridiplantae</taxon>
        <taxon>Streptophyta</taxon>
        <taxon>Embryophyta</taxon>
        <taxon>Tracheophyta</taxon>
        <taxon>Spermatophyta</taxon>
        <taxon>Magnoliopsida</taxon>
        <taxon>eudicotyledons</taxon>
        <taxon>Gunneridae</taxon>
        <taxon>Pentapetalae</taxon>
        <taxon>rosids</taxon>
        <taxon>fabids</taxon>
        <taxon>Rosales</taxon>
        <taxon>Rhamnaceae</taxon>
        <taxon>rhamnoid group</taxon>
        <taxon>Rhamneae</taxon>
        <taxon>Rhamnella</taxon>
    </lineage>
</organism>
<protein>
    <submittedName>
        <fullName evidence="2">Uncharacterized protein</fullName>
    </submittedName>
</protein>
<evidence type="ECO:0000313" key="3">
    <source>
        <dbReference type="Proteomes" id="UP000796880"/>
    </source>
</evidence>
<evidence type="ECO:0000256" key="1">
    <source>
        <dbReference type="SAM" id="SignalP"/>
    </source>
</evidence>
<comment type="caution">
    <text evidence="2">The sequence shown here is derived from an EMBL/GenBank/DDBJ whole genome shotgun (WGS) entry which is preliminary data.</text>
</comment>